<organism evidence="2 3">
    <name type="scientific">Caerostris darwini</name>
    <dbReference type="NCBI Taxonomy" id="1538125"/>
    <lineage>
        <taxon>Eukaryota</taxon>
        <taxon>Metazoa</taxon>
        <taxon>Ecdysozoa</taxon>
        <taxon>Arthropoda</taxon>
        <taxon>Chelicerata</taxon>
        <taxon>Arachnida</taxon>
        <taxon>Araneae</taxon>
        <taxon>Araneomorphae</taxon>
        <taxon>Entelegynae</taxon>
        <taxon>Araneoidea</taxon>
        <taxon>Araneidae</taxon>
        <taxon>Caerostris</taxon>
    </lineage>
</organism>
<dbReference type="EMBL" id="BPLQ01008660">
    <property type="protein sequence ID" value="GIY38700.1"/>
    <property type="molecule type" value="Genomic_DNA"/>
</dbReference>
<evidence type="ECO:0000256" key="1">
    <source>
        <dbReference type="SAM" id="MobiDB-lite"/>
    </source>
</evidence>
<comment type="caution">
    <text evidence="2">The sequence shown here is derived from an EMBL/GenBank/DDBJ whole genome shotgun (WGS) entry which is preliminary data.</text>
</comment>
<evidence type="ECO:0000313" key="2">
    <source>
        <dbReference type="EMBL" id="GIY38700.1"/>
    </source>
</evidence>
<evidence type="ECO:0000313" key="3">
    <source>
        <dbReference type="Proteomes" id="UP001054837"/>
    </source>
</evidence>
<reference evidence="2 3" key="1">
    <citation type="submission" date="2021-06" db="EMBL/GenBank/DDBJ databases">
        <title>Caerostris darwini draft genome.</title>
        <authorList>
            <person name="Kono N."/>
            <person name="Arakawa K."/>
        </authorList>
    </citation>
    <scope>NUCLEOTIDE SEQUENCE [LARGE SCALE GENOMIC DNA]</scope>
</reference>
<keyword evidence="3" id="KW-1185">Reference proteome</keyword>
<sequence length="96" mass="10609">MTADETKSTARPLNLPLRKRFRCDRNSLIIFGGYKDMPKFEALRVCLSAACKEIVGSFNISFIQGNFRAIIEGDSRGPSQTISFPPLGTIGGNNRK</sequence>
<protein>
    <submittedName>
        <fullName evidence="2">Uncharacterized protein</fullName>
    </submittedName>
</protein>
<accession>A0AAV4SX40</accession>
<dbReference type="Proteomes" id="UP001054837">
    <property type="component" value="Unassembled WGS sequence"/>
</dbReference>
<proteinExistence type="predicted"/>
<gene>
    <name evidence="2" type="ORF">CDAR_574841</name>
</gene>
<name>A0AAV4SX40_9ARAC</name>
<dbReference type="AlphaFoldDB" id="A0AAV4SX40"/>
<feature type="region of interest" description="Disordered" evidence="1">
    <location>
        <begin position="75"/>
        <end position="96"/>
    </location>
</feature>